<sequence>MEKERAEGSEKRAEGSSKRAGEKLKYDKSKKKKLDKQVEAEVDNDQREVEMKTYIKIIPDDDIAIDDIPLATKHPIIVDWKIIKEGKISSYHLIRADGSSKRYSSMIQMLQRIDREDMETL</sequence>
<proteinExistence type="predicted"/>
<name>A0A699JNB9_TANCI</name>
<evidence type="ECO:0000313" key="2">
    <source>
        <dbReference type="EMBL" id="GFA47289.1"/>
    </source>
</evidence>
<comment type="caution">
    <text evidence="2">The sequence shown here is derived from an EMBL/GenBank/DDBJ whole genome shotgun (WGS) entry which is preliminary data.</text>
</comment>
<accession>A0A699JNB9</accession>
<reference evidence="2" key="1">
    <citation type="journal article" date="2019" name="Sci. Rep.">
        <title>Draft genome of Tanacetum cinerariifolium, the natural source of mosquito coil.</title>
        <authorList>
            <person name="Yamashiro T."/>
            <person name="Shiraishi A."/>
            <person name="Satake H."/>
            <person name="Nakayama K."/>
        </authorList>
    </citation>
    <scope>NUCLEOTIDE SEQUENCE</scope>
</reference>
<evidence type="ECO:0008006" key="3">
    <source>
        <dbReference type="Google" id="ProtNLM"/>
    </source>
</evidence>
<dbReference type="EMBL" id="BKCJ010430148">
    <property type="protein sequence ID" value="GFA47289.1"/>
    <property type="molecule type" value="Genomic_DNA"/>
</dbReference>
<organism evidence="2">
    <name type="scientific">Tanacetum cinerariifolium</name>
    <name type="common">Dalmatian daisy</name>
    <name type="synonym">Chrysanthemum cinerariifolium</name>
    <dbReference type="NCBI Taxonomy" id="118510"/>
    <lineage>
        <taxon>Eukaryota</taxon>
        <taxon>Viridiplantae</taxon>
        <taxon>Streptophyta</taxon>
        <taxon>Embryophyta</taxon>
        <taxon>Tracheophyta</taxon>
        <taxon>Spermatophyta</taxon>
        <taxon>Magnoliopsida</taxon>
        <taxon>eudicotyledons</taxon>
        <taxon>Gunneridae</taxon>
        <taxon>Pentapetalae</taxon>
        <taxon>asterids</taxon>
        <taxon>campanulids</taxon>
        <taxon>Asterales</taxon>
        <taxon>Asteraceae</taxon>
        <taxon>Asteroideae</taxon>
        <taxon>Anthemideae</taxon>
        <taxon>Anthemidinae</taxon>
        <taxon>Tanacetum</taxon>
    </lineage>
</organism>
<evidence type="ECO:0000256" key="1">
    <source>
        <dbReference type="SAM" id="MobiDB-lite"/>
    </source>
</evidence>
<protein>
    <recommendedName>
        <fullName evidence="3">Reverse transcriptase domain-containing protein</fullName>
    </recommendedName>
</protein>
<feature type="compositionally biased region" description="Basic and acidic residues" evidence="1">
    <location>
        <begin position="1"/>
        <end position="27"/>
    </location>
</feature>
<gene>
    <name evidence="2" type="ORF">Tci_619261</name>
</gene>
<dbReference type="AlphaFoldDB" id="A0A699JNB9"/>
<feature type="region of interest" description="Disordered" evidence="1">
    <location>
        <begin position="1"/>
        <end position="43"/>
    </location>
</feature>